<evidence type="ECO:0000256" key="1">
    <source>
        <dbReference type="SAM" id="MobiDB-lite"/>
    </source>
</evidence>
<dbReference type="EMBL" id="VSSQ01098212">
    <property type="protein sequence ID" value="MPN41273.1"/>
    <property type="molecule type" value="Genomic_DNA"/>
</dbReference>
<name>A0A645I184_9ZZZZ</name>
<feature type="region of interest" description="Disordered" evidence="1">
    <location>
        <begin position="55"/>
        <end position="92"/>
    </location>
</feature>
<dbReference type="AlphaFoldDB" id="A0A645I184"/>
<feature type="compositionally biased region" description="Basic residues" evidence="1">
    <location>
        <begin position="78"/>
        <end position="92"/>
    </location>
</feature>
<sequence length="92" mass="10788">METPVGFYVVVLLKWAEGKEWYLTTRRDRNMPKVFKDLKRMNDHLREAYPTDSFELFRNQELPPRPKSAKPAQSSKAKPARTARKTKKGGEH</sequence>
<accession>A0A645I184</accession>
<gene>
    <name evidence="2" type="ORF">SDC9_188815</name>
</gene>
<comment type="caution">
    <text evidence="2">The sequence shown here is derived from an EMBL/GenBank/DDBJ whole genome shotgun (WGS) entry which is preliminary data.</text>
</comment>
<protein>
    <submittedName>
        <fullName evidence="2">Uncharacterized protein</fullName>
    </submittedName>
</protein>
<organism evidence="2">
    <name type="scientific">bioreactor metagenome</name>
    <dbReference type="NCBI Taxonomy" id="1076179"/>
    <lineage>
        <taxon>unclassified sequences</taxon>
        <taxon>metagenomes</taxon>
        <taxon>ecological metagenomes</taxon>
    </lineage>
</organism>
<evidence type="ECO:0000313" key="2">
    <source>
        <dbReference type="EMBL" id="MPN41273.1"/>
    </source>
</evidence>
<proteinExistence type="predicted"/>
<reference evidence="2" key="1">
    <citation type="submission" date="2019-08" db="EMBL/GenBank/DDBJ databases">
        <authorList>
            <person name="Kucharzyk K."/>
            <person name="Murdoch R.W."/>
            <person name="Higgins S."/>
            <person name="Loffler F."/>
        </authorList>
    </citation>
    <scope>NUCLEOTIDE SEQUENCE</scope>
</reference>